<accession>A0A164SDQ1</accession>
<sequence>MNILLHSVDERHEIDLQGPFKGRTAGHVLSELMKYSLSRLVVLDVAASKLPSSKEWMRILGSWTQLKVLGLHSSIAELHGALYALRYPEKLLCPSLRELNLTEVVFLKEFYAVRDLLQDRDRRGARLNILKIHDRADLEGVEKFVDEVEISDKPI</sequence>
<name>A0A164SDQ1_9AGAM</name>
<proteinExistence type="predicted"/>
<keyword evidence="2" id="KW-1185">Reference proteome</keyword>
<evidence type="ECO:0000313" key="2">
    <source>
        <dbReference type="Proteomes" id="UP000076722"/>
    </source>
</evidence>
<reference evidence="1 2" key="1">
    <citation type="journal article" date="2016" name="Mol. Biol. Evol.">
        <title>Comparative Genomics of Early-Diverging Mushroom-Forming Fungi Provides Insights into the Origins of Lignocellulose Decay Capabilities.</title>
        <authorList>
            <person name="Nagy L.G."/>
            <person name="Riley R."/>
            <person name="Tritt A."/>
            <person name="Adam C."/>
            <person name="Daum C."/>
            <person name="Floudas D."/>
            <person name="Sun H."/>
            <person name="Yadav J.S."/>
            <person name="Pangilinan J."/>
            <person name="Larsson K.H."/>
            <person name="Matsuura K."/>
            <person name="Barry K."/>
            <person name="Labutti K."/>
            <person name="Kuo R."/>
            <person name="Ohm R.A."/>
            <person name="Bhattacharya S.S."/>
            <person name="Shirouzu T."/>
            <person name="Yoshinaga Y."/>
            <person name="Martin F.M."/>
            <person name="Grigoriev I.V."/>
            <person name="Hibbett D.S."/>
        </authorList>
    </citation>
    <scope>NUCLEOTIDE SEQUENCE [LARGE SCALE GENOMIC DNA]</scope>
    <source>
        <strain evidence="1 2">HHB9708</strain>
    </source>
</reference>
<organism evidence="1 2">
    <name type="scientific">Sistotremastrum niveocremeum HHB9708</name>
    <dbReference type="NCBI Taxonomy" id="1314777"/>
    <lineage>
        <taxon>Eukaryota</taxon>
        <taxon>Fungi</taxon>
        <taxon>Dikarya</taxon>
        <taxon>Basidiomycota</taxon>
        <taxon>Agaricomycotina</taxon>
        <taxon>Agaricomycetes</taxon>
        <taxon>Sistotremastrales</taxon>
        <taxon>Sistotremastraceae</taxon>
        <taxon>Sertulicium</taxon>
        <taxon>Sertulicium niveocremeum</taxon>
    </lineage>
</organism>
<gene>
    <name evidence="1" type="ORF">SISNIDRAFT_487363</name>
</gene>
<dbReference type="EMBL" id="KV419415">
    <property type="protein sequence ID" value="KZS91379.1"/>
    <property type="molecule type" value="Genomic_DNA"/>
</dbReference>
<protein>
    <submittedName>
        <fullName evidence="1">Uncharacterized protein</fullName>
    </submittedName>
</protein>
<evidence type="ECO:0000313" key="1">
    <source>
        <dbReference type="EMBL" id="KZS91379.1"/>
    </source>
</evidence>
<dbReference type="AlphaFoldDB" id="A0A164SDQ1"/>
<dbReference type="Proteomes" id="UP000076722">
    <property type="component" value="Unassembled WGS sequence"/>
</dbReference>